<keyword evidence="1" id="KW-1133">Transmembrane helix</keyword>
<sequence>MDTVMIILHVVAAVFLVGPMAILPMTALRSLRARDAGQTASLAKSVNLYSLLSLIVVFFGFGAMGMAEKSDNLSFTTPWILISIILYAVALAINLAVVVPALRRAADEFPDAGATAGQGGSAAAAVKSREYPRVAMGSGLSALLLVAVVVLMVWKP</sequence>
<keyword evidence="1" id="KW-0812">Transmembrane</keyword>
<reference evidence="2 3" key="1">
    <citation type="submission" date="2020-02" db="EMBL/GenBank/DDBJ databases">
        <title>Genome sequence of strain AETb3-4.</title>
        <authorList>
            <person name="Gao J."/>
            <person name="Zhang X."/>
        </authorList>
    </citation>
    <scope>NUCLEOTIDE SEQUENCE [LARGE SCALE GENOMIC DNA]</scope>
    <source>
        <strain evidence="2 3">AETb3-4</strain>
    </source>
</reference>
<evidence type="ECO:0000256" key="1">
    <source>
        <dbReference type="SAM" id="Phobius"/>
    </source>
</evidence>
<dbReference type="EMBL" id="JAAMFM010000002">
    <property type="protein sequence ID" value="NVM93716.1"/>
    <property type="molecule type" value="Genomic_DNA"/>
</dbReference>
<feature type="transmembrane region" description="Helical" evidence="1">
    <location>
        <begin position="6"/>
        <end position="28"/>
    </location>
</feature>
<dbReference type="AlphaFoldDB" id="A0A7Y7LYM3"/>
<dbReference type="Proteomes" id="UP000543556">
    <property type="component" value="Unassembled WGS sequence"/>
</dbReference>
<dbReference type="Pfam" id="PF10027">
    <property type="entry name" value="DUF2269"/>
    <property type="match status" value="1"/>
</dbReference>
<feature type="transmembrane region" description="Helical" evidence="1">
    <location>
        <begin position="79"/>
        <end position="102"/>
    </location>
</feature>
<keyword evidence="3" id="KW-1185">Reference proteome</keyword>
<evidence type="ECO:0000313" key="2">
    <source>
        <dbReference type="EMBL" id="NVM93716.1"/>
    </source>
</evidence>
<proteinExistence type="predicted"/>
<organism evidence="2 3">
    <name type="scientific">Arthrobacter wenxiniae</name>
    <dbReference type="NCBI Taxonomy" id="2713570"/>
    <lineage>
        <taxon>Bacteria</taxon>
        <taxon>Bacillati</taxon>
        <taxon>Actinomycetota</taxon>
        <taxon>Actinomycetes</taxon>
        <taxon>Micrococcales</taxon>
        <taxon>Micrococcaceae</taxon>
        <taxon>Arthrobacter</taxon>
    </lineage>
</organism>
<evidence type="ECO:0000313" key="3">
    <source>
        <dbReference type="Proteomes" id="UP000543556"/>
    </source>
</evidence>
<keyword evidence="1" id="KW-0472">Membrane</keyword>
<protein>
    <submittedName>
        <fullName evidence="2">DUF2269 family protein</fullName>
    </submittedName>
</protein>
<feature type="transmembrane region" description="Helical" evidence="1">
    <location>
        <begin position="134"/>
        <end position="154"/>
    </location>
</feature>
<dbReference type="InterPro" id="IPR018729">
    <property type="entry name" value="DUF2269_transmembrane"/>
</dbReference>
<accession>A0A7Y7LYM3</accession>
<gene>
    <name evidence="2" type="ORF">G6034_02095</name>
</gene>
<feature type="transmembrane region" description="Helical" evidence="1">
    <location>
        <begin position="48"/>
        <end position="67"/>
    </location>
</feature>
<name>A0A7Y7LYM3_9MICC</name>
<comment type="caution">
    <text evidence="2">The sequence shown here is derived from an EMBL/GenBank/DDBJ whole genome shotgun (WGS) entry which is preliminary data.</text>
</comment>